<dbReference type="PANTHER" id="PTHR11764">
    <property type="entry name" value="TERPENE CYCLASE/MUTASE FAMILY MEMBER"/>
    <property type="match status" value="1"/>
</dbReference>
<evidence type="ECO:0000313" key="5">
    <source>
        <dbReference type="EMBL" id="CAI9099020.1"/>
    </source>
</evidence>
<dbReference type="SUPFAM" id="SSF48239">
    <property type="entry name" value="Terpenoid cyclases/Protein prenyltransferases"/>
    <property type="match status" value="1"/>
</dbReference>
<sequence>MWKLKMSERDGEDDPVWLPSSNNHIGRNYWKFEPNSGTPQQKELVERAQEEFRLNRFQKKHSSDLIMRIQFAGENPRNTDILPAVKVDGEEKVTSDAVRTTLRRAIGFYSTLQAEDGHWPSDYGGPLFLLPGLVISLFVMGVSDEALSEEHKIEIRRYFYNHQNEDGGWGLHIEGHSVMFCTVLTYVSLRLLGESPEGGNGAMRNARSWILDHGGATFIPSWGKFWLSVLNMICSWVENPNSKATKCHIARIKDYLWVAEDGLKMKTVLLLSVLPPSHNYCFVKGSIDVHLSLGWNRYGCWGVCYTYGTWFGIAALVLGGRTYENCLGIRKACDFLLSKQLESGGWGESYLSCQNKVYTNIEGNMSHNVNTAWAMLALIQAEQAKRDPIPLHRAAKVLINSQMENGDFPQQEISGVFNKNCMISCSAYKSIFPIWALGVYLNQVLLQNL</sequence>
<dbReference type="GO" id="GO:0005811">
    <property type="term" value="C:lipid droplet"/>
    <property type="evidence" value="ECO:0007669"/>
    <property type="project" value="InterPro"/>
</dbReference>
<dbReference type="GO" id="GO:0016866">
    <property type="term" value="F:intramolecular transferase activity"/>
    <property type="evidence" value="ECO:0007669"/>
    <property type="project" value="InterPro"/>
</dbReference>
<dbReference type="Pfam" id="PF13243">
    <property type="entry name" value="SQHop_cyclase_C"/>
    <property type="match status" value="1"/>
</dbReference>
<evidence type="ECO:0000259" key="3">
    <source>
        <dbReference type="Pfam" id="PF13243"/>
    </source>
</evidence>
<dbReference type="Proteomes" id="UP001161247">
    <property type="component" value="Chromosome 3"/>
</dbReference>
<keyword evidence="6" id="KW-1185">Reference proteome</keyword>
<dbReference type="InterPro" id="IPR032697">
    <property type="entry name" value="SQ_cyclase_N"/>
</dbReference>
<reference evidence="5" key="1">
    <citation type="submission" date="2023-03" db="EMBL/GenBank/DDBJ databases">
        <authorList>
            <person name="Julca I."/>
        </authorList>
    </citation>
    <scope>NUCLEOTIDE SEQUENCE</scope>
</reference>
<dbReference type="InterPro" id="IPR032696">
    <property type="entry name" value="SQ_cyclase_C"/>
</dbReference>
<gene>
    <name evidence="5" type="ORF">OLC1_LOCUS9112</name>
</gene>
<dbReference type="PANTHER" id="PTHR11764:SF44">
    <property type="entry name" value="LANOSTEROL SYNTHASE"/>
    <property type="match status" value="1"/>
</dbReference>
<dbReference type="InterPro" id="IPR018333">
    <property type="entry name" value="Squalene_cyclase"/>
</dbReference>
<dbReference type="Pfam" id="PF13249">
    <property type="entry name" value="SQHop_cyclase_N"/>
    <property type="match status" value="1"/>
</dbReference>
<protein>
    <submittedName>
        <fullName evidence="5">OLC1v1035769C1</fullName>
    </submittedName>
</protein>
<accession>A0AAV1CUF5</accession>
<dbReference type="EMBL" id="OX459120">
    <property type="protein sequence ID" value="CAI9099020.1"/>
    <property type="molecule type" value="Genomic_DNA"/>
</dbReference>
<keyword evidence="2" id="KW-0677">Repeat</keyword>
<dbReference type="InterPro" id="IPR008930">
    <property type="entry name" value="Terpenoid_cyclase/PrenylTrfase"/>
</dbReference>
<evidence type="ECO:0000313" key="6">
    <source>
        <dbReference type="Proteomes" id="UP001161247"/>
    </source>
</evidence>
<proteinExistence type="inferred from homology"/>
<organism evidence="5 6">
    <name type="scientific">Oldenlandia corymbosa var. corymbosa</name>
    <dbReference type="NCBI Taxonomy" id="529605"/>
    <lineage>
        <taxon>Eukaryota</taxon>
        <taxon>Viridiplantae</taxon>
        <taxon>Streptophyta</taxon>
        <taxon>Embryophyta</taxon>
        <taxon>Tracheophyta</taxon>
        <taxon>Spermatophyta</taxon>
        <taxon>Magnoliopsida</taxon>
        <taxon>eudicotyledons</taxon>
        <taxon>Gunneridae</taxon>
        <taxon>Pentapetalae</taxon>
        <taxon>asterids</taxon>
        <taxon>lamiids</taxon>
        <taxon>Gentianales</taxon>
        <taxon>Rubiaceae</taxon>
        <taxon>Rubioideae</taxon>
        <taxon>Spermacoceae</taxon>
        <taxon>Hedyotis-Oldenlandia complex</taxon>
        <taxon>Oldenlandia</taxon>
    </lineage>
</organism>
<dbReference type="Gene3D" id="1.50.10.20">
    <property type="match status" value="3"/>
</dbReference>
<evidence type="ECO:0000256" key="2">
    <source>
        <dbReference type="ARBA" id="ARBA00022737"/>
    </source>
</evidence>
<feature type="domain" description="Squalene cyclase N-terminal" evidence="4">
    <location>
        <begin position="104"/>
        <end position="233"/>
    </location>
</feature>
<name>A0AAV1CUF5_OLDCO</name>
<comment type="similarity">
    <text evidence="1">Belongs to the terpene cyclase/mutase family.</text>
</comment>
<evidence type="ECO:0000256" key="1">
    <source>
        <dbReference type="ARBA" id="ARBA00009755"/>
    </source>
</evidence>
<feature type="domain" description="Squalene cyclase C-terminal" evidence="3">
    <location>
        <begin position="298"/>
        <end position="441"/>
    </location>
</feature>
<dbReference type="GO" id="GO:0016104">
    <property type="term" value="P:triterpenoid biosynthetic process"/>
    <property type="evidence" value="ECO:0007669"/>
    <property type="project" value="InterPro"/>
</dbReference>
<evidence type="ECO:0000259" key="4">
    <source>
        <dbReference type="Pfam" id="PF13249"/>
    </source>
</evidence>
<dbReference type="AlphaFoldDB" id="A0AAV1CUF5"/>